<keyword evidence="1" id="KW-1133">Transmembrane helix</keyword>
<dbReference type="EMBL" id="LCFP01000012">
    <property type="protein sequence ID" value="KKS96121.1"/>
    <property type="molecule type" value="Genomic_DNA"/>
</dbReference>
<evidence type="ECO:0008006" key="4">
    <source>
        <dbReference type="Google" id="ProtNLM"/>
    </source>
</evidence>
<evidence type="ECO:0000313" key="2">
    <source>
        <dbReference type="EMBL" id="KKS96121.1"/>
    </source>
</evidence>
<reference evidence="2 3" key="1">
    <citation type="journal article" date="2015" name="Nature">
        <title>rRNA introns, odd ribosomes, and small enigmatic genomes across a large radiation of phyla.</title>
        <authorList>
            <person name="Brown C.T."/>
            <person name="Hug L.A."/>
            <person name="Thomas B.C."/>
            <person name="Sharon I."/>
            <person name="Castelle C.J."/>
            <person name="Singh A."/>
            <person name="Wilkins M.J."/>
            <person name="Williams K.H."/>
            <person name="Banfield J.F."/>
        </authorList>
    </citation>
    <scope>NUCLEOTIDE SEQUENCE [LARGE SCALE GENOMIC DNA]</scope>
</reference>
<accession>A0A0G1FMA3</accession>
<dbReference type="Proteomes" id="UP000034894">
    <property type="component" value="Unassembled WGS sequence"/>
</dbReference>
<keyword evidence="1" id="KW-0812">Transmembrane</keyword>
<comment type="caution">
    <text evidence="2">The sequence shown here is derived from an EMBL/GenBank/DDBJ whole genome shotgun (WGS) entry which is preliminary data.</text>
</comment>
<name>A0A0G1FMA3_9BACT</name>
<gene>
    <name evidence="2" type="ORF">UV73_C0012G0149</name>
</gene>
<dbReference type="STRING" id="1618443.UV73_C0012G0149"/>
<proteinExistence type="predicted"/>
<evidence type="ECO:0000313" key="3">
    <source>
        <dbReference type="Proteomes" id="UP000034894"/>
    </source>
</evidence>
<feature type="transmembrane region" description="Helical" evidence="1">
    <location>
        <begin position="16"/>
        <end position="41"/>
    </location>
</feature>
<organism evidence="2 3">
    <name type="scientific">Candidatus Gottesmanbacteria bacterium GW2011_GWA2_43_14</name>
    <dbReference type="NCBI Taxonomy" id="1618443"/>
    <lineage>
        <taxon>Bacteria</taxon>
        <taxon>Candidatus Gottesmaniibacteriota</taxon>
    </lineage>
</organism>
<evidence type="ECO:0000256" key="1">
    <source>
        <dbReference type="SAM" id="Phobius"/>
    </source>
</evidence>
<protein>
    <recommendedName>
        <fullName evidence="4">Regulatory protein YycH domain-containing protein</fullName>
    </recommendedName>
</protein>
<sequence length="354" mass="40231">MMLSNLTEISQGVRKAAFIGAIILFVFMIVRFVVGIGIQIYRSSNQAPPAPPDVRFGKLPRPQFLKSAKTSAGLEFTLENIEGQPPETTASGKVYYMPKKYSTFESGEMTEDLARRLEFTQPPTIDSVYYYFEDAKDPFRTLFVDSIHQNFQLRYNYFENPQVLKMKKIESTETAITNAKEFLIYNNLIDDSVVEGKITTNLLRFDAVSKDLQTASSLSAADAVRINFFRRDLNSLKVVPDEFDLSYNYAVYSPTPGLSLQNIIELSYIFWPIATEEFGSYPLITGSEAFQALTDGRATVIDQGKNGSQIIIRNIYHAFYDSSQPQLYLQPIFVFEGDNDFVAYYPAVIEDWLE</sequence>
<keyword evidence="1" id="KW-0472">Membrane</keyword>
<dbReference type="AlphaFoldDB" id="A0A0G1FMA3"/>